<sequence>MDPIYGLCNYVISVANDILFRGQIYGQENLPREGAFLLAANHLSFLDPPLIGIQVPRQLCFFARKTLWKPGVASWWLDAVGVIPVDRDGGQDVSALKRVLRALKEDKGLILFPEGTRSPDGQLQHPKPGVGFIVCKSQVPVVPARIFGSYEAFGKGVKFPRFGTPVSVVFGRPLNPTVYDALEAGKERYQIASSRIFAEIAKLQLPRETVV</sequence>
<dbReference type="HOGENOM" id="CLU_027938_4_5_0"/>
<dbReference type="PANTHER" id="PTHR10434">
    <property type="entry name" value="1-ACYL-SN-GLYCEROL-3-PHOSPHATE ACYLTRANSFERASE"/>
    <property type="match status" value="1"/>
</dbReference>
<feature type="domain" description="Phospholipid/glycerol acyltransferase" evidence="4">
    <location>
        <begin position="36"/>
        <end position="149"/>
    </location>
</feature>
<keyword evidence="6" id="KW-1185">Reference proteome</keyword>
<dbReference type="GO" id="GO:0006654">
    <property type="term" value="P:phosphatidic acid biosynthetic process"/>
    <property type="evidence" value="ECO:0007669"/>
    <property type="project" value="TreeGrafter"/>
</dbReference>
<dbReference type="KEGG" id="ote:Oter_2111"/>
<dbReference type="SUPFAM" id="SSF69593">
    <property type="entry name" value="Glycerol-3-phosphate (1)-acyltransferase"/>
    <property type="match status" value="1"/>
</dbReference>
<protein>
    <submittedName>
        <fullName evidence="5">Phospholipid/glycerol acyltransferase</fullName>
    </submittedName>
</protein>
<name>B1ZMW6_OPITP</name>
<evidence type="ECO:0000256" key="1">
    <source>
        <dbReference type="ARBA" id="ARBA00005189"/>
    </source>
</evidence>
<keyword evidence="3 5" id="KW-0012">Acyltransferase</keyword>
<keyword evidence="2 5" id="KW-0808">Transferase</keyword>
<dbReference type="STRING" id="452637.Oter_2111"/>
<dbReference type="eggNOG" id="COG0204">
    <property type="taxonomic scope" value="Bacteria"/>
</dbReference>
<reference evidence="5 6" key="1">
    <citation type="journal article" date="2011" name="J. Bacteriol.">
        <title>Genome sequence of the verrucomicrobium Opitutus terrae PB90-1, an abundant inhabitant of rice paddy soil ecosystems.</title>
        <authorList>
            <person name="van Passel M.W."/>
            <person name="Kant R."/>
            <person name="Palva A."/>
            <person name="Copeland A."/>
            <person name="Lucas S."/>
            <person name="Lapidus A."/>
            <person name="Glavina del Rio T."/>
            <person name="Pitluck S."/>
            <person name="Goltsman E."/>
            <person name="Clum A."/>
            <person name="Sun H."/>
            <person name="Schmutz J."/>
            <person name="Larimer F.W."/>
            <person name="Land M.L."/>
            <person name="Hauser L."/>
            <person name="Kyrpides N."/>
            <person name="Mikhailova N."/>
            <person name="Richardson P.P."/>
            <person name="Janssen P.H."/>
            <person name="de Vos W.M."/>
            <person name="Smidt H."/>
        </authorList>
    </citation>
    <scope>NUCLEOTIDE SEQUENCE [LARGE SCALE GENOMIC DNA]</scope>
    <source>
        <strain evidence="6">DSM 11246 / JCM 15787 / PB90-1</strain>
    </source>
</reference>
<evidence type="ECO:0000256" key="2">
    <source>
        <dbReference type="ARBA" id="ARBA00022679"/>
    </source>
</evidence>
<dbReference type="AlphaFoldDB" id="B1ZMW6"/>
<evidence type="ECO:0000259" key="4">
    <source>
        <dbReference type="SMART" id="SM00563"/>
    </source>
</evidence>
<dbReference type="CDD" id="cd07989">
    <property type="entry name" value="LPLAT_AGPAT-like"/>
    <property type="match status" value="1"/>
</dbReference>
<comment type="pathway">
    <text evidence="1">Lipid metabolism.</text>
</comment>
<organism evidence="5 6">
    <name type="scientific">Opitutus terrae (strain DSM 11246 / JCM 15787 / PB90-1)</name>
    <dbReference type="NCBI Taxonomy" id="452637"/>
    <lineage>
        <taxon>Bacteria</taxon>
        <taxon>Pseudomonadati</taxon>
        <taxon>Verrucomicrobiota</taxon>
        <taxon>Opitutia</taxon>
        <taxon>Opitutales</taxon>
        <taxon>Opitutaceae</taxon>
        <taxon>Opitutus</taxon>
    </lineage>
</organism>
<dbReference type="Proteomes" id="UP000007013">
    <property type="component" value="Chromosome"/>
</dbReference>
<evidence type="ECO:0000256" key="3">
    <source>
        <dbReference type="ARBA" id="ARBA00023315"/>
    </source>
</evidence>
<evidence type="ECO:0000313" key="6">
    <source>
        <dbReference type="Proteomes" id="UP000007013"/>
    </source>
</evidence>
<dbReference type="InterPro" id="IPR002123">
    <property type="entry name" value="Plipid/glycerol_acylTrfase"/>
</dbReference>
<dbReference type="SMART" id="SM00563">
    <property type="entry name" value="PlsC"/>
    <property type="match status" value="1"/>
</dbReference>
<gene>
    <name evidence="5" type="ordered locus">Oter_2111</name>
</gene>
<dbReference type="EMBL" id="CP001032">
    <property type="protein sequence ID" value="ACB75394.1"/>
    <property type="molecule type" value="Genomic_DNA"/>
</dbReference>
<dbReference type="PANTHER" id="PTHR10434:SF40">
    <property type="entry name" value="1-ACYL-SN-GLYCEROL-3-PHOSPHATE ACYLTRANSFERASE"/>
    <property type="match status" value="1"/>
</dbReference>
<dbReference type="GO" id="GO:0003841">
    <property type="term" value="F:1-acylglycerol-3-phosphate O-acyltransferase activity"/>
    <property type="evidence" value="ECO:0007669"/>
    <property type="project" value="TreeGrafter"/>
</dbReference>
<accession>B1ZMW6</accession>
<evidence type="ECO:0000313" key="5">
    <source>
        <dbReference type="EMBL" id="ACB75394.1"/>
    </source>
</evidence>
<proteinExistence type="predicted"/>
<dbReference type="Pfam" id="PF01553">
    <property type="entry name" value="Acyltransferase"/>
    <property type="match status" value="1"/>
</dbReference>